<evidence type="ECO:0000256" key="2">
    <source>
        <dbReference type="ARBA" id="ARBA00009259"/>
    </source>
</evidence>
<keyword evidence="6" id="KW-0010">Activator</keyword>
<protein>
    <recommendedName>
        <fullName evidence="6">Mediator of RNA polymerase II transcription subunit 19</fullName>
    </recommendedName>
    <alternativeName>
        <fullName evidence="6">Mediator complex subunit 19</fullName>
    </alternativeName>
</protein>
<comment type="subcellular location">
    <subcellularLocation>
        <location evidence="1 6">Nucleus</location>
    </subcellularLocation>
</comment>
<comment type="subunit">
    <text evidence="6">Component of the Mediator complex.</text>
</comment>
<dbReference type="Proteomes" id="UP000694865">
    <property type="component" value="Unplaced"/>
</dbReference>
<keyword evidence="8" id="KW-1185">Reference proteome</keyword>
<feature type="compositionally biased region" description="Polar residues" evidence="7">
    <location>
        <begin position="218"/>
        <end position="234"/>
    </location>
</feature>
<gene>
    <name evidence="9" type="primary">LOC100378527</name>
    <name evidence="6" type="synonym">MED19</name>
</gene>
<evidence type="ECO:0000313" key="9">
    <source>
        <dbReference type="RefSeq" id="XP_002736628.1"/>
    </source>
</evidence>
<proteinExistence type="inferred from homology"/>
<dbReference type="InterPro" id="IPR019403">
    <property type="entry name" value="Mediator_Med19_met"/>
</dbReference>
<evidence type="ECO:0000313" key="8">
    <source>
        <dbReference type="Proteomes" id="UP000694865"/>
    </source>
</evidence>
<evidence type="ECO:0000256" key="6">
    <source>
        <dbReference type="RuleBase" id="RU364151"/>
    </source>
</evidence>
<dbReference type="PANTHER" id="PTHR22536:SF1">
    <property type="entry name" value="MEDIATOR OF RNA POLYMERASE II TRANSCRIPTION SUBUNIT 19"/>
    <property type="match status" value="1"/>
</dbReference>
<evidence type="ECO:0000256" key="4">
    <source>
        <dbReference type="ARBA" id="ARBA00023163"/>
    </source>
</evidence>
<feature type="compositionally biased region" description="Basic residues" evidence="7">
    <location>
        <begin position="201"/>
        <end position="213"/>
    </location>
</feature>
<keyword evidence="4 6" id="KW-0804">Transcription</keyword>
<keyword evidence="5 6" id="KW-0539">Nucleus</keyword>
<dbReference type="GeneID" id="100378527"/>
<evidence type="ECO:0000256" key="1">
    <source>
        <dbReference type="ARBA" id="ARBA00004123"/>
    </source>
</evidence>
<feature type="region of interest" description="Disordered" evidence="7">
    <location>
        <begin position="1"/>
        <end position="45"/>
    </location>
</feature>
<feature type="compositionally biased region" description="Basic residues" evidence="7">
    <location>
        <begin position="152"/>
        <end position="167"/>
    </location>
</feature>
<evidence type="ECO:0000256" key="5">
    <source>
        <dbReference type="ARBA" id="ARBA00023242"/>
    </source>
</evidence>
<comment type="function">
    <text evidence="6">Component of the Mediator complex, a coactivator involved in the regulated transcription of nearly all RNA polymerase II-dependent genes. Mediator functions as a bridge to convey information from gene-specific regulatory proteins to the basal RNA polymerase II transcription machinery. Mediator is recruited to promoters by direct interactions with regulatory proteins and serves as a scaffold for the assembly of a functional preinitiation complex with RNA polymerase II and the general transcription factors.</text>
</comment>
<reference evidence="9" key="1">
    <citation type="submission" date="2025-08" db="UniProtKB">
        <authorList>
            <consortium name="RefSeq"/>
        </authorList>
    </citation>
    <scope>IDENTIFICATION</scope>
    <source>
        <tissue evidence="9">Testes</tissue>
    </source>
</reference>
<dbReference type="PANTHER" id="PTHR22536">
    <property type="entry name" value="LUNG CANCER METASTASIS-RELATED LCMR1 PROTEIN"/>
    <property type="match status" value="1"/>
</dbReference>
<feature type="region of interest" description="Disordered" evidence="7">
    <location>
        <begin position="148"/>
        <end position="234"/>
    </location>
</feature>
<evidence type="ECO:0000256" key="3">
    <source>
        <dbReference type="ARBA" id="ARBA00023015"/>
    </source>
</evidence>
<dbReference type="Pfam" id="PF10278">
    <property type="entry name" value="Med19"/>
    <property type="match status" value="1"/>
</dbReference>
<comment type="similarity">
    <text evidence="2 6">Belongs to the Mediator complex subunit 19 family.</text>
</comment>
<keyword evidence="3 6" id="KW-0805">Transcription regulation</keyword>
<organism evidence="8 9">
    <name type="scientific">Saccoglossus kowalevskii</name>
    <name type="common">Acorn worm</name>
    <dbReference type="NCBI Taxonomy" id="10224"/>
    <lineage>
        <taxon>Eukaryota</taxon>
        <taxon>Metazoa</taxon>
        <taxon>Hemichordata</taxon>
        <taxon>Enteropneusta</taxon>
        <taxon>Harrimaniidae</taxon>
        <taxon>Saccoglossus</taxon>
    </lineage>
</organism>
<sequence length="234" mass="26532">MEGIKRPADPPTQKLGARSPKKQAAMRQKSPLPPRASISPQDEPEPFYLVRDMPVTSQQPGESNLVSHHGLEHAYNKFCSKKIKEQLSAFLPHLPGMIDTVGTQDNSSLRSLIDKQPILGKELLPLSTPALAGFRLHPGPIPEQYRLMQQQPHKKKHKHTHKKHKKEHRTEPIETPDTTVIDTTHDKKHKKTKKHEDGEKRKKKKDKKKKKSRHSPDHQGTSGIQESNGPTRPT</sequence>
<name>A0ABM0GSV9_SACKO</name>
<dbReference type="RefSeq" id="XP_002736628.1">
    <property type="nucleotide sequence ID" value="XM_002736582.2"/>
</dbReference>
<evidence type="ECO:0000256" key="7">
    <source>
        <dbReference type="SAM" id="MobiDB-lite"/>
    </source>
</evidence>
<accession>A0ABM0GSV9</accession>